<feature type="signal peptide" evidence="1">
    <location>
        <begin position="1"/>
        <end position="18"/>
    </location>
</feature>
<keyword evidence="1" id="KW-0732">Signal</keyword>
<dbReference type="EMBL" id="HBGN01001220">
    <property type="protein sequence ID" value="CAD9314370.1"/>
    <property type="molecule type" value="Transcribed_RNA"/>
</dbReference>
<proteinExistence type="predicted"/>
<protein>
    <submittedName>
        <fullName evidence="2">Uncharacterized protein</fullName>
    </submittedName>
</protein>
<evidence type="ECO:0000313" key="2">
    <source>
        <dbReference type="EMBL" id="CAD9314370.1"/>
    </source>
</evidence>
<name>A0A6U3NUP4_9STRA</name>
<gene>
    <name evidence="2" type="ORF">DBRI1063_LOCUS776</name>
</gene>
<reference evidence="2" key="1">
    <citation type="submission" date="2021-01" db="EMBL/GenBank/DDBJ databases">
        <authorList>
            <person name="Corre E."/>
            <person name="Pelletier E."/>
            <person name="Niang G."/>
            <person name="Scheremetjew M."/>
            <person name="Finn R."/>
            <person name="Kale V."/>
            <person name="Holt S."/>
            <person name="Cochrane G."/>
            <person name="Meng A."/>
            <person name="Brown T."/>
            <person name="Cohen L."/>
        </authorList>
    </citation>
    <scope>NUCLEOTIDE SEQUENCE</scope>
    <source>
        <strain evidence="2">Pop2</strain>
    </source>
</reference>
<accession>A0A6U3NUP4</accession>
<evidence type="ECO:0000256" key="1">
    <source>
        <dbReference type="SAM" id="SignalP"/>
    </source>
</evidence>
<organism evidence="2">
    <name type="scientific">Ditylum brightwellii</name>
    <dbReference type="NCBI Taxonomy" id="49249"/>
    <lineage>
        <taxon>Eukaryota</taxon>
        <taxon>Sar</taxon>
        <taxon>Stramenopiles</taxon>
        <taxon>Ochrophyta</taxon>
        <taxon>Bacillariophyta</taxon>
        <taxon>Mediophyceae</taxon>
        <taxon>Lithodesmiophycidae</taxon>
        <taxon>Lithodesmiales</taxon>
        <taxon>Lithodesmiaceae</taxon>
        <taxon>Ditylum</taxon>
    </lineage>
</organism>
<dbReference type="AlphaFoldDB" id="A0A6U3NUP4"/>
<sequence length="256" mass="27628">MLLHLCTLLLLFSPNTNAYSTSSGSSNNNRVSRKSFMVDTASSISAALLTATVISPQSANAAFAPGGTLVTDREIGIQVGNPEASPSREQGNANVLFSQDHYFKFGAAAPWIEDGNTDFPKTMPFTLSQQRYDTLKKYGSRVVDGANAIQSVGDVISSGKDVADPSTSPIYALRPMGLLANGFLASENTGTTNELLLARWYVNEIYLRINDVRNASNKEEAMKSWVIAKKATNSYLALMNRVVTSKVGDKFAMLPV</sequence>
<feature type="chain" id="PRO_5030160046" evidence="1">
    <location>
        <begin position="19"/>
        <end position="256"/>
    </location>
</feature>